<dbReference type="InterPro" id="IPR046150">
    <property type="entry name" value="DUF6152"/>
</dbReference>
<feature type="region of interest" description="Disordered" evidence="1">
    <location>
        <begin position="126"/>
        <end position="152"/>
    </location>
</feature>
<feature type="chain" id="PRO_5032762859" evidence="2">
    <location>
        <begin position="28"/>
        <end position="152"/>
    </location>
</feature>
<dbReference type="Pfam" id="PF19649">
    <property type="entry name" value="DUF6152"/>
    <property type="match status" value="1"/>
</dbReference>
<organism evidence="3 4">
    <name type="scientific">Povalibacter uvarum</name>
    <dbReference type="NCBI Taxonomy" id="732238"/>
    <lineage>
        <taxon>Bacteria</taxon>
        <taxon>Pseudomonadati</taxon>
        <taxon>Pseudomonadota</taxon>
        <taxon>Gammaproteobacteria</taxon>
        <taxon>Steroidobacterales</taxon>
        <taxon>Steroidobacteraceae</taxon>
        <taxon>Povalibacter</taxon>
    </lineage>
</organism>
<feature type="signal peptide" evidence="2">
    <location>
        <begin position="1"/>
        <end position="27"/>
    </location>
</feature>
<evidence type="ECO:0000256" key="2">
    <source>
        <dbReference type="SAM" id="SignalP"/>
    </source>
</evidence>
<protein>
    <submittedName>
        <fullName evidence="3">Uncharacterized protein</fullName>
    </submittedName>
</protein>
<dbReference type="AlphaFoldDB" id="A0A841HTM4"/>
<keyword evidence="2" id="KW-0732">Signal</keyword>
<name>A0A841HTM4_9GAMM</name>
<proteinExistence type="predicted"/>
<gene>
    <name evidence="3" type="ORF">HNQ60_004232</name>
</gene>
<dbReference type="RefSeq" id="WP_221304350.1">
    <property type="nucleotide sequence ID" value="NZ_JACHHZ010000005.1"/>
</dbReference>
<keyword evidence="4" id="KW-1185">Reference proteome</keyword>
<accession>A0A841HTM4</accession>
<evidence type="ECO:0000313" key="4">
    <source>
        <dbReference type="Proteomes" id="UP000588068"/>
    </source>
</evidence>
<comment type="caution">
    <text evidence="3">The sequence shown here is derived from an EMBL/GenBank/DDBJ whole genome shotgun (WGS) entry which is preliminary data.</text>
</comment>
<feature type="compositionally biased region" description="Basic and acidic residues" evidence="1">
    <location>
        <begin position="142"/>
        <end position="152"/>
    </location>
</feature>
<sequence>MRIKLLLSGVVAAGLGGLMAGSAPSVAHHAFAAEFDGNRPVNLTGPVTRIEWINPHAWIHIDVKNTDGTTTGWMVEGGTPNTLLRRGITKDSLTIGTVIVVRGYQSKDGLCKPKCRANGRDVTFPDGRKLFMGSSGTGAPKDGSDPEDASKQ</sequence>
<dbReference type="EMBL" id="JACHHZ010000005">
    <property type="protein sequence ID" value="MBB6095342.1"/>
    <property type="molecule type" value="Genomic_DNA"/>
</dbReference>
<evidence type="ECO:0000256" key="1">
    <source>
        <dbReference type="SAM" id="MobiDB-lite"/>
    </source>
</evidence>
<dbReference type="Proteomes" id="UP000588068">
    <property type="component" value="Unassembled WGS sequence"/>
</dbReference>
<evidence type="ECO:0000313" key="3">
    <source>
        <dbReference type="EMBL" id="MBB6095342.1"/>
    </source>
</evidence>
<reference evidence="3 4" key="1">
    <citation type="submission" date="2020-08" db="EMBL/GenBank/DDBJ databases">
        <title>Genomic Encyclopedia of Type Strains, Phase IV (KMG-IV): sequencing the most valuable type-strain genomes for metagenomic binning, comparative biology and taxonomic classification.</title>
        <authorList>
            <person name="Goeker M."/>
        </authorList>
    </citation>
    <scope>NUCLEOTIDE SEQUENCE [LARGE SCALE GENOMIC DNA]</scope>
    <source>
        <strain evidence="3 4">DSM 26723</strain>
    </source>
</reference>